<evidence type="ECO:0000313" key="8">
    <source>
        <dbReference type="EMBL" id="MBO4210200.1"/>
    </source>
</evidence>
<dbReference type="PANTHER" id="PTHR48111">
    <property type="entry name" value="REGULATOR OF RPOS"/>
    <property type="match status" value="1"/>
</dbReference>
<keyword evidence="3 5" id="KW-0238">DNA-binding</keyword>
<evidence type="ECO:0000256" key="2">
    <source>
        <dbReference type="ARBA" id="ARBA00023015"/>
    </source>
</evidence>
<keyword evidence="4" id="KW-0804">Transcription</keyword>
<proteinExistence type="predicted"/>
<protein>
    <submittedName>
        <fullName evidence="8">Winged helix family transcriptional regulator</fullName>
    </submittedName>
</protein>
<dbReference type="RefSeq" id="WP_208817303.1">
    <property type="nucleotide sequence ID" value="NZ_WVUH01000426.1"/>
</dbReference>
<dbReference type="InterPro" id="IPR036388">
    <property type="entry name" value="WH-like_DNA-bd_sf"/>
</dbReference>
<dbReference type="PROSITE" id="PS51755">
    <property type="entry name" value="OMPR_PHOB"/>
    <property type="match status" value="1"/>
</dbReference>
<comment type="caution">
    <text evidence="8">The sequence shown here is derived from an EMBL/GenBank/DDBJ whole genome shotgun (WGS) entry which is preliminary data.</text>
</comment>
<evidence type="ECO:0000259" key="7">
    <source>
        <dbReference type="PROSITE" id="PS51755"/>
    </source>
</evidence>
<accession>A0ABS3W093</accession>
<keyword evidence="1" id="KW-0597">Phosphoprotein</keyword>
<keyword evidence="9" id="KW-1185">Reference proteome</keyword>
<dbReference type="Pfam" id="PF00486">
    <property type="entry name" value="Trans_reg_C"/>
    <property type="match status" value="1"/>
</dbReference>
<dbReference type="SUPFAM" id="SSF46894">
    <property type="entry name" value="C-terminal effector domain of the bipartite response regulators"/>
    <property type="match status" value="1"/>
</dbReference>
<name>A0ABS3W093_MICEH</name>
<reference evidence="8 9" key="1">
    <citation type="submission" date="2019-12" db="EMBL/GenBank/DDBJ databases">
        <title>Whole genome sequencing of endophytic Actinobacterium Micromonospora sp. MPMI6T.</title>
        <authorList>
            <person name="Evv R."/>
            <person name="Podile A.R."/>
        </authorList>
    </citation>
    <scope>NUCLEOTIDE SEQUENCE [LARGE SCALE GENOMIC DNA]</scope>
    <source>
        <strain evidence="8 9">MPMI6</strain>
    </source>
</reference>
<dbReference type="SMART" id="SM00862">
    <property type="entry name" value="Trans_reg_C"/>
    <property type="match status" value="1"/>
</dbReference>
<feature type="domain" description="OmpR/PhoB-type" evidence="7">
    <location>
        <begin position="39"/>
        <end position="136"/>
    </location>
</feature>
<evidence type="ECO:0000256" key="4">
    <source>
        <dbReference type="ARBA" id="ARBA00023163"/>
    </source>
</evidence>
<evidence type="ECO:0000313" key="9">
    <source>
        <dbReference type="Proteomes" id="UP000823521"/>
    </source>
</evidence>
<evidence type="ECO:0000256" key="1">
    <source>
        <dbReference type="ARBA" id="ARBA00022553"/>
    </source>
</evidence>
<dbReference type="EMBL" id="WVUH01000426">
    <property type="protein sequence ID" value="MBO4210200.1"/>
    <property type="molecule type" value="Genomic_DNA"/>
</dbReference>
<evidence type="ECO:0000256" key="3">
    <source>
        <dbReference type="ARBA" id="ARBA00023125"/>
    </source>
</evidence>
<keyword evidence="2" id="KW-0805">Transcription regulation</keyword>
<dbReference type="CDD" id="cd00383">
    <property type="entry name" value="trans_reg_C"/>
    <property type="match status" value="1"/>
</dbReference>
<evidence type="ECO:0000256" key="5">
    <source>
        <dbReference type="PROSITE-ProRule" id="PRU01091"/>
    </source>
</evidence>
<gene>
    <name evidence="8" type="ORF">GSF22_30035</name>
</gene>
<evidence type="ECO:0000256" key="6">
    <source>
        <dbReference type="SAM" id="MobiDB-lite"/>
    </source>
</evidence>
<feature type="region of interest" description="Disordered" evidence="6">
    <location>
        <begin position="1"/>
        <end position="34"/>
    </location>
</feature>
<dbReference type="InterPro" id="IPR016032">
    <property type="entry name" value="Sig_transdc_resp-reg_C-effctor"/>
</dbReference>
<dbReference type="InterPro" id="IPR001867">
    <property type="entry name" value="OmpR/PhoB-type_DNA-bd"/>
</dbReference>
<feature type="non-terminal residue" evidence="8">
    <location>
        <position position="1"/>
    </location>
</feature>
<sequence>LGELVSDGAGEITVSGSDHRPPVPRAGLSLAAPTGPDPVAVPAAGGDRIHIQAASRVVRRGRQVLALTRREFDLLLFLAENPRRVFTRSRLLTSVWGHRHALERTVDVHVRRLRGKIGVDVPLVTTVYGVGYRLADEARVTIDRTG</sequence>
<feature type="DNA-binding region" description="OmpR/PhoB-type" evidence="5">
    <location>
        <begin position="39"/>
        <end position="136"/>
    </location>
</feature>
<dbReference type="PANTHER" id="PTHR48111:SF4">
    <property type="entry name" value="DNA-BINDING DUAL TRANSCRIPTIONAL REGULATOR OMPR"/>
    <property type="match status" value="1"/>
</dbReference>
<dbReference type="InterPro" id="IPR039420">
    <property type="entry name" value="WalR-like"/>
</dbReference>
<dbReference type="Gene3D" id="1.10.10.10">
    <property type="entry name" value="Winged helix-like DNA-binding domain superfamily/Winged helix DNA-binding domain"/>
    <property type="match status" value="1"/>
</dbReference>
<dbReference type="Proteomes" id="UP000823521">
    <property type="component" value="Unassembled WGS sequence"/>
</dbReference>
<organism evidence="8 9">
    <name type="scientific">Micromonospora echinofusca</name>
    <dbReference type="NCBI Taxonomy" id="47858"/>
    <lineage>
        <taxon>Bacteria</taxon>
        <taxon>Bacillati</taxon>
        <taxon>Actinomycetota</taxon>
        <taxon>Actinomycetes</taxon>
        <taxon>Micromonosporales</taxon>
        <taxon>Micromonosporaceae</taxon>
        <taxon>Micromonospora</taxon>
    </lineage>
</organism>